<dbReference type="AlphaFoldDB" id="A0AAU7CCR1"/>
<dbReference type="RefSeq" id="WP_406695654.1">
    <property type="nucleotide sequence ID" value="NZ_CP155447.1"/>
</dbReference>
<name>A0AAU7CCR1_9BACT</name>
<dbReference type="InterPro" id="IPR010723">
    <property type="entry name" value="HemN_C"/>
</dbReference>
<comment type="cofactor">
    <cofactor evidence="1">
        <name>[4Fe-4S] cluster</name>
        <dbReference type="ChEBI" id="CHEBI:49883"/>
    </cofactor>
</comment>
<keyword evidence="5" id="KW-0411">Iron-sulfur</keyword>
<dbReference type="SMART" id="SM00729">
    <property type="entry name" value="Elp3"/>
    <property type="match status" value="1"/>
</dbReference>
<evidence type="ECO:0000256" key="1">
    <source>
        <dbReference type="ARBA" id="ARBA00001966"/>
    </source>
</evidence>
<feature type="domain" description="Radical SAM core" evidence="6">
    <location>
        <begin position="41"/>
        <end position="278"/>
    </location>
</feature>
<keyword evidence="2" id="KW-0949">S-adenosyl-L-methionine</keyword>
<evidence type="ECO:0000259" key="6">
    <source>
        <dbReference type="PROSITE" id="PS51918"/>
    </source>
</evidence>
<dbReference type="InterPro" id="IPR058240">
    <property type="entry name" value="rSAM_sf"/>
</dbReference>
<dbReference type="Gene3D" id="3.20.20.70">
    <property type="entry name" value="Aldolase class I"/>
    <property type="match status" value="1"/>
</dbReference>
<dbReference type="NCBIfam" id="NF006067">
    <property type="entry name" value="PRK08208.1"/>
    <property type="match status" value="1"/>
</dbReference>
<dbReference type="GO" id="GO:0005737">
    <property type="term" value="C:cytoplasm"/>
    <property type="evidence" value="ECO:0007669"/>
    <property type="project" value="TreeGrafter"/>
</dbReference>
<accession>A0AAU7CCR1</accession>
<dbReference type="GO" id="GO:0051539">
    <property type="term" value="F:4 iron, 4 sulfur cluster binding"/>
    <property type="evidence" value="ECO:0007669"/>
    <property type="project" value="TreeGrafter"/>
</dbReference>
<evidence type="ECO:0000256" key="4">
    <source>
        <dbReference type="ARBA" id="ARBA00023004"/>
    </source>
</evidence>
<dbReference type="PANTHER" id="PTHR13932">
    <property type="entry name" value="COPROPORPHYRINIGEN III OXIDASE"/>
    <property type="match status" value="1"/>
</dbReference>
<dbReference type="InterPro" id="IPR013785">
    <property type="entry name" value="Aldolase_TIM"/>
</dbReference>
<dbReference type="CDD" id="cd01335">
    <property type="entry name" value="Radical_SAM"/>
    <property type="match status" value="1"/>
</dbReference>
<sequence length="439" mass="48278">MNEAEGLIAGSPYVGYAYSYPHKTAYRPLVRPVPLGSLWSAESLSALFLYIHVPFCGMRCGFCNLFTKAKPDVSLIRSYLEAVARQAGRVRESLPVASFARFAIGGGTPTYLDVAGLESILDIAETTMGADLRRIGGSVEVAPGTVTVEKLALLRDRGIDRISIGVESFDEAETAAVYRPQAAETVEHALGLIRSAGFPTLNLDLIYGLPGQSVESWLGSVRKALRYRPEELFLYPLYVRPLTGLGKSRRDWDDLRLTCYREARSLLIGEGYAQVSMRMFRAPHAPEQSGPAYCCQDDGMVGLGCGARSYTRGLHHASEYAVGARGVAEILADYVARSFDDFGAADFGFQLGPEEQRRRFLIQSLLTHDGLRFAAYTRRFGTDASDDFPELEDCCRLGLAASSQGGLALTDPGLERSDAIGPWLYSREVRARMEDYSWR</sequence>
<evidence type="ECO:0000256" key="5">
    <source>
        <dbReference type="ARBA" id="ARBA00023014"/>
    </source>
</evidence>
<proteinExistence type="predicted"/>
<evidence type="ECO:0000256" key="3">
    <source>
        <dbReference type="ARBA" id="ARBA00022723"/>
    </source>
</evidence>
<organism evidence="7">
    <name type="scientific">Singulisphaera sp. Ch08</name>
    <dbReference type="NCBI Taxonomy" id="3120278"/>
    <lineage>
        <taxon>Bacteria</taxon>
        <taxon>Pseudomonadati</taxon>
        <taxon>Planctomycetota</taxon>
        <taxon>Planctomycetia</taxon>
        <taxon>Isosphaerales</taxon>
        <taxon>Isosphaeraceae</taxon>
        <taxon>Singulisphaera</taxon>
    </lineage>
</organism>
<evidence type="ECO:0000256" key="2">
    <source>
        <dbReference type="ARBA" id="ARBA00022691"/>
    </source>
</evidence>
<dbReference type="GO" id="GO:0006779">
    <property type="term" value="P:porphyrin-containing compound biosynthetic process"/>
    <property type="evidence" value="ECO:0007669"/>
    <property type="project" value="TreeGrafter"/>
</dbReference>
<protein>
    <submittedName>
        <fullName evidence="7">STM4012 family radical SAM protein</fullName>
    </submittedName>
</protein>
<dbReference type="SUPFAM" id="SSF102114">
    <property type="entry name" value="Radical SAM enzymes"/>
    <property type="match status" value="1"/>
</dbReference>
<keyword evidence="4" id="KW-0408">Iron</keyword>
<keyword evidence="3" id="KW-0479">Metal-binding</keyword>
<reference evidence="7" key="1">
    <citation type="submission" date="2024-05" db="EMBL/GenBank/DDBJ databases">
        <title>Planctomycetes of the genus Singulisphaera possess chitinolytic capabilities.</title>
        <authorList>
            <person name="Ivanova A."/>
        </authorList>
    </citation>
    <scope>NUCLEOTIDE SEQUENCE</scope>
    <source>
        <strain evidence="7">Ch08T</strain>
    </source>
</reference>
<dbReference type="Pfam" id="PF04055">
    <property type="entry name" value="Radical_SAM"/>
    <property type="match status" value="1"/>
</dbReference>
<dbReference type="InterPro" id="IPR034505">
    <property type="entry name" value="Coproporphyrinogen-III_oxidase"/>
</dbReference>
<dbReference type="GO" id="GO:0003824">
    <property type="term" value="F:catalytic activity"/>
    <property type="evidence" value="ECO:0007669"/>
    <property type="project" value="InterPro"/>
</dbReference>
<dbReference type="SFLD" id="SFLDS00029">
    <property type="entry name" value="Radical_SAM"/>
    <property type="match status" value="1"/>
</dbReference>
<dbReference type="EMBL" id="CP155447">
    <property type="protein sequence ID" value="XBH02913.1"/>
    <property type="molecule type" value="Genomic_DNA"/>
</dbReference>
<dbReference type="InterPro" id="IPR007197">
    <property type="entry name" value="rSAM"/>
</dbReference>
<dbReference type="Pfam" id="PF06969">
    <property type="entry name" value="HemN_C"/>
    <property type="match status" value="1"/>
</dbReference>
<dbReference type="PANTHER" id="PTHR13932:SF5">
    <property type="entry name" value="RADICAL S-ADENOSYL METHIONINE DOMAIN-CONTAINING PROTEIN 1, MITOCHONDRIAL"/>
    <property type="match status" value="1"/>
</dbReference>
<dbReference type="SFLD" id="SFLDG01065">
    <property type="entry name" value="anaerobic_coproporphyrinogen-I"/>
    <property type="match status" value="1"/>
</dbReference>
<dbReference type="GO" id="GO:0046872">
    <property type="term" value="F:metal ion binding"/>
    <property type="evidence" value="ECO:0007669"/>
    <property type="project" value="UniProtKB-KW"/>
</dbReference>
<gene>
    <name evidence="7" type="ORF">V5E97_32075</name>
</gene>
<evidence type="ECO:0000313" key="7">
    <source>
        <dbReference type="EMBL" id="XBH02913.1"/>
    </source>
</evidence>
<dbReference type="InterPro" id="IPR006638">
    <property type="entry name" value="Elp3/MiaA/NifB-like_rSAM"/>
</dbReference>
<dbReference type="PROSITE" id="PS51918">
    <property type="entry name" value="RADICAL_SAM"/>
    <property type="match status" value="1"/>
</dbReference>